<dbReference type="PRINTS" id="PR00177">
    <property type="entry name" value="NMDARECEPTOR"/>
</dbReference>
<evidence type="ECO:0000256" key="10">
    <source>
        <dbReference type="ARBA" id="ARBA00023170"/>
    </source>
</evidence>
<feature type="transmembrane region" description="Helical" evidence="17">
    <location>
        <begin position="771"/>
        <end position="793"/>
    </location>
</feature>
<reference evidence="21" key="3">
    <citation type="submission" date="2021-02" db="UniProtKB">
        <authorList>
            <consortium name="EnsemblMetazoa"/>
        </authorList>
    </citation>
    <scope>IDENTIFICATION</scope>
    <source>
        <strain evidence="21">USDA</strain>
    </source>
</reference>
<reference evidence="20" key="2">
    <citation type="submission" date="2007-04" db="EMBL/GenBank/DDBJ databases">
        <title>The genome of the human body louse.</title>
        <authorList>
            <consortium name="The Human Body Louse Genome Consortium"/>
            <person name="Kirkness E."/>
            <person name="Walenz B."/>
            <person name="Hass B."/>
            <person name="Bruggner R."/>
            <person name="Strausberg R."/>
        </authorList>
    </citation>
    <scope>NUCLEOTIDE SEQUENCE</scope>
    <source>
        <strain evidence="20">USDA</strain>
    </source>
</reference>
<feature type="binding site" evidence="14">
    <location>
        <position position="442"/>
    </location>
    <ligand>
        <name>L-glutamate</name>
        <dbReference type="ChEBI" id="CHEBI:29985"/>
    </ligand>
</feature>
<keyword evidence="11" id="KW-0325">Glycoprotein</keyword>
<keyword evidence="13" id="KW-0407">Ion channel</keyword>
<dbReference type="CDD" id="cd13717">
    <property type="entry name" value="PBP2_iGluR_putative"/>
    <property type="match status" value="1"/>
</dbReference>
<keyword evidence="9 17" id="KW-0472">Membrane</keyword>
<protein>
    <submittedName>
        <fullName evidence="20 21">Glutamate receptor, putative</fullName>
    </submittedName>
</protein>
<feature type="transmembrane region" description="Helical" evidence="17">
    <location>
        <begin position="554"/>
        <end position="577"/>
    </location>
</feature>
<dbReference type="GO" id="GO:0015276">
    <property type="term" value="F:ligand-gated monoatomic ion channel activity"/>
    <property type="evidence" value="ECO:0007669"/>
    <property type="project" value="InterPro"/>
</dbReference>
<evidence type="ECO:0000313" key="21">
    <source>
        <dbReference type="EnsemblMetazoa" id="PHUM596380-PA"/>
    </source>
</evidence>
<evidence type="ECO:0000256" key="1">
    <source>
        <dbReference type="ARBA" id="ARBA00004651"/>
    </source>
</evidence>
<sequence length="895" mass="102137">MLSEGIKLAEDKYRRELIFNIDVVTLMRDEESESYNHVCAVADKGISIVIDLTWSGWDKVNNLAGKYKIPVIRADVTIRTFVRSMNDFLSFRNGTDSALIFENESELDQALFYLIGHSVLRVVVLDKLTSKNVQGLINMRPTPSFFTIFATTEKMKQFFRIALESNLVKRNGRWTLIFTDFNYDHFDMTNVKILTNLITMKKTTCCQMLNIDEMCTCPKDFKIVSTFLSNFGILIGDVVYDMLSENVKIKPLKLKCDGGDVVSVTGDDSSSPSGEEEENKNVTTAASFKKSLIKLLSRHKSFDYDSIDNLIYFKSSGEISVSNESEKINLGTWNSENGFALSPGQIMEPDKRFFRIGVVPGEIPWSYQEKDFKTGELIWKGYCVELTEKLSELMNFDYEFSSPKSGKYGKRLPNGKWDGLVGDLARGETEIAIGALTMTSEREEIIDFVSPYFHQTGISIMIRKPIRPTSLFKFMTVLRIEVWMSILGALSVTGIMIWLLDKYSPYSARNNKEMYPYPCREFTLKESFWFALTSFTPQGGGEAPKALSGRTLVAAYWLFVVLMLATFTANLAAFLTVERMKSPVESLEQLARQSRINYTVVRNSDTHSFFVNMKKAEDTLYQAWKNLALNATSDETQFRVWDYPIKEQYGHILLAIEQTGLVDNETVGIQKVLESETGEFAFIHNEAIIKYEVYKNCNLTEVGEVFAERPYAVAVQQGSVLQEEISRRILDLQRERYFEMQTAKFWNSSATSDCPNTDDNEGITLGSLGGVFIATLFGLVLAMITLAGEILYYKHKSKTIVDPKNRKKNLAKKKKFKKDDVITSNTRFQKRYDDDVNVTNFTSGDPFFDFVRPRYPTTNFKSTGPGKMMPRVSYISVYPKKQQQQTQLQQQPFYN</sequence>
<dbReference type="Gene3D" id="3.40.190.10">
    <property type="entry name" value="Periplasmic binding protein-like II"/>
    <property type="match status" value="2"/>
</dbReference>
<evidence type="ECO:0000256" key="13">
    <source>
        <dbReference type="ARBA" id="ARBA00023303"/>
    </source>
</evidence>
<evidence type="ECO:0000256" key="14">
    <source>
        <dbReference type="PIRSR" id="PIRSR601508-1"/>
    </source>
</evidence>
<evidence type="ECO:0000256" key="9">
    <source>
        <dbReference type="ARBA" id="ARBA00023136"/>
    </source>
</evidence>
<dbReference type="FunFam" id="3.40.190.10:FF:000078">
    <property type="entry name" value="glutamate receptor ionotropic, NMDA 3B"/>
    <property type="match status" value="1"/>
</dbReference>
<dbReference type="OrthoDB" id="5984008at2759"/>
<evidence type="ECO:0000256" key="7">
    <source>
        <dbReference type="ARBA" id="ARBA00023054"/>
    </source>
</evidence>
<feature type="site" description="Crucial to convey clamshell closure to channel opening" evidence="15">
    <location>
        <position position="584"/>
    </location>
</feature>
<keyword evidence="12" id="KW-1071">Ligand-gated ion channel</keyword>
<keyword evidence="7" id="KW-0175">Coiled coil</keyword>
<evidence type="ECO:0000256" key="4">
    <source>
        <dbReference type="ARBA" id="ARBA00022475"/>
    </source>
</evidence>
<evidence type="ECO:0000256" key="5">
    <source>
        <dbReference type="ARBA" id="ARBA00022692"/>
    </source>
</evidence>
<evidence type="ECO:0000256" key="12">
    <source>
        <dbReference type="ARBA" id="ARBA00023286"/>
    </source>
</evidence>
<evidence type="ECO:0000256" key="15">
    <source>
        <dbReference type="PIRSR" id="PIRSR601508-2"/>
    </source>
</evidence>
<dbReference type="SUPFAM" id="SSF53850">
    <property type="entry name" value="Periplasmic binding protein-like II"/>
    <property type="match status" value="1"/>
</dbReference>
<dbReference type="Pfam" id="PF00060">
    <property type="entry name" value="Lig_chan"/>
    <property type="match status" value="1"/>
</dbReference>
<keyword evidence="5 17" id="KW-0812">Transmembrane</keyword>
<evidence type="ECO:0000256" key="6">
    <source>
        <dbReference type="ARBA" id="ARBA00022989"/>
    </source>
</evidence>
<dbReference type="FunFam" id="1.10.287.70:FF:000143">
    <property type="entry name" value="Probable glutamate receptor"/>
    <property type="match status" value="1"/>
</dbReference>
<evidence type="ECO:0000313" key="22">
    <source>
        <dbReference type="Proteomes" id="UP000009046"/>
    </source>
</evidence>
<accession>E0W2Q6</accession>
<dbReference type="InParanoid" id="E0W2Q6"/>
<feature type="site" description="Interaction with the cone snail toxin Con-ikot-ikot" evidence="15">
    <location>
        <position position="411"/>
    </location>
</feature>
<name>E0W2Q6_PEDHC</name>
<dbReference type="VEuPathDB" id="VectorBase:PHUM596380"/>
<dbReference type="AlphaFoldDB" id="E0W2Q6"/>
<dbReference type="InterPro" id="IPR015683">
    <property type="entry name" value="Ionotropic_Glu_rcpt"/>
</dbReference>
<dbReference type="InterPro" id="IPR001320">
    <property type="entry name" value="Iontro_rcpt_C"/>
</dbReference>
<keyword evidence="16" id="KW-1015">Disulfide bond</keyword>
<feature type="binding site" evidence="14">
    <location>
        <position position="606"/>
    </location>
    <ligand>
        <name>L-glutamate</name>
        <dbReference type="ChEBI" id="CHEBI:29985"/>
    </ligand>
</feature>
<keyword evidence="22" id="KW-1185">Reference proteome</keyword>
<feature type="disulfide bond" evidence="16">
    <location>
        <begin position="697"/>
        <end position="754"/>
    </location>
</feature>
<dbReference type="Pfam" id="PF10613">
    <property type="entry name" value="Lig_chan-Glu_bd"/>
    <property type="match status" value="1"/>
</dbReference>
<keyword evidence="10 20" id="KW-0675">Receptor</keyword>
<evidence type="ECO:0000256" key="3">
    <source>
        <dbReference type="ARBA" id="ARBA00022448"/>
    </source>
</evidence>
<dbReference type="GO" id="GO:0043226">
    <property type="term" value="C:organelle"/>
    <property type="evidence" value="ECO:0007669"/>
    <property type="project" value="UniProtKB-ARBA"/>
</dbReference>
<dbReference type="InterPro" id="IPR001508">
    <property type="entry name" value="Iono_Glu_rcpt_met"/>
</dbReference>
<dbReference type="SUPFAM" id="SSF81324">
    <property type="entry name" value="Voltage-gated potassium channels"/>
    <property type="match status" value="1"/>
</dbReference>
<dbReference type="EMBL" id="AAZO01007267">
    <property type="status" value="NOT_ANNOTATED_CDS"/>
    <property type="molecule type" value="Genomic_DNA"/>
</dbReference>
<reference evidence="20" key="1">
    <citation type="submission" date="2007-04" db="EMBL/GenBank/DDBJ databases">
        <title>Annotation of Pediculus humanus corporis strain USDA.</title>
        <authorList>
            <person name="Kirkness E."/>
            <person name="Hannick L."/>
            <person name="Hass B."/>
            <person name="Bruggner R."/>
            <person name="Lawson D."/>
            <person name="Bidwell S."/>
            <person name="Joardar V."/>
            <person name="Caler E."/>
            <person name="Walenz B."/>
            <person name="Inman J."/>
            <person name="Schobel S."/>
            <person name="Galinsky K."/>
            <person name="Amedeo P."/>
            <person name="Strausberg R."/>
        </authorList>
    </citation>
    <scope>NUCLEOTIDE SEQUENCE</scope>
    <source>
        <strain evidence="20">USDA</strain>
    </source>
</reference>
<proteinExistence type="inferred from homology"/>
<dbReference type="Proteomes" id="UP000009046">
    <property type="component" value="Unassembled WGS sequence"/>
</dbReference>
<evidence type="ECO:0000259" key="19">
    <source>
        <dbReference type="SMART" id="SM00918"/>
    </source>
</evidence>
<dbReference type="OMA" id="QYGHILQ"/>
<keyword evidence="3" id="KW-0813">Transport</keyword>
<keyword evidence="6 17" id="KW-1133">Transmembrane helix</keyword>
<dbReference type="FunCoup" id="E0W2Q6">
    <property type="interactions" value="4"/>
</dbReference>
<evidence type="ECO:0000256" key="11">
    <source>
        <dbReference type="ARBA" id="ARBA00023180"/>
    </source>
</evidence>
<evidence type="ECO:0000256" key="17">
    <source>
        <dbReference type="SAM" id="Phobius"/>
    </source>
</evidence>
<feature type="domain" description="Ionotropic glutamate receptor L-glutamate and glycine-binding" evidence="19">
    <location>
        <begin position="364"/>
        <end position="426"/>
    </location>
</feature>
<dbReference type="GO" id="GO:0038023">
    <property type="term" value="F:signaling receptor activity"/>
    <property type="evidence" value="ECO:0007669"/>
    <property type="project" value="InterPro"/>
</dbReference>
<evidence type="ECO:0000256" key="16">
    <source>
        <dbReference type="PIRSR" id="PIRSR601508-3"/>
    </source>
</evidence>
<comment type="similarity">
    <text evidence="2">Belongs to the glutamate-gated ion channel (TC 1.A.10.1) family.</text>
</comment>
<dbReference type="HOGENOM" id="CLU_007257_7_0_1"/>
<evidence type="ECO:0000256" key="8">
    <source>
        <dbReference type="ARBA" id="ARBA00023065"/>
    </source>
</evidence>
<dbReference type="PANTHER" id="PTHR18966">
    <property type="entry name" value="IONOTROPIC GLUTAMATE RECEPTOR"/>
    <property type="match status" value="1"/>
</dbReference>
<feature type="domain" description="Ionotropic glutamate receptor C-terminal" evidence="18">
    <location>
        <begin position="355"/>
        <end position="748"/>
    </location>
</feature>
<dbReference type="GeneID" id="8239646"/>
<organism>
    <name type="scientific">Pediculus humanus subsp. corporis</name>
    <name type="common">Body louse</name>
    <dbReference type="NCBI Taxonomy" id="121224"/>
    <lineage>
        <taxon>Eukaryota</taxon>
        <taxon>Metazoa</taxon>
        <taxon>Ecdysozoa</taxon>
        <taxon>Arthropoda</taxon>
        <taxon>Hexapoda</taxon>
        <taxon>Insecta</taxon>
        <taxon>Pterygota</taxon>
        <taxon>Neoptera</taxon>
        <taxon>Paraneoptera</taxon>
        <taxon>Psocodea</taxon>
        <taxon>Troctomorpha</taxon>
        <taxon>Phthiraptera</taxon>
        <taxon>Anoplura</taxon>
        <taxon>Pediculidae</taxon>
        <taxon>Pediculus</taxon>
    </lineage>
</organism>
<evidence type="ECO:0000259" key="18">
    <source>
        <dbReference type="SMART" id="SM00079"/>
    </source>
</evidence>
<dbReference type="EnsemblMetazoa" id="PHUM596380-RA">
    <property type="protein sequence ID" value="PHUM596380-PA"/>
    <property type="gene ID" value="PHUM596380"/>
</dbReference>
<dbReference type="CTD" id="8239646"/>
<feature type="transmembrane region" description="Helical" evidence="17">
    <location>
        <begin position="482"/>
        <end position="500"/>
    </location>
</feature>
<dbReference type="EMBL" id="DS235879">
    <property type="protein sequence ID" value="EEB19912.1"/>
    <property type="molecule type" value="Genomic_DNA"/>
</dbReference>
<dbReference type="eggNOG" id="KOG1052">
    <property type="taxonomic scope" value="Eukaryota"/>
</dbReference>
<dbReference type="InterPro" id="IPR019594">
    <property type="entry name" value="Glu/Gly-bd"/>
</dbReference>
<dbReference type="RefSeq" id="XP_002432650.1">
    <property type="nucleotide sequence ID" value="XM_002432605.1"/>
</dbReference>
<keyword evidence="8" id="KW-0406">Ion transport</keyword>
<dbReference type="KEGG" id="phu:Phum_PHUM596380"/>
<keyword evidence="4" id="KW-1003">Cell membrane</keyword>
<comment type="subcellular location">
    <subcellularLocation>
        <location evidence="1">Cell membrane</location>
        <topology evidence="1">Multi-pass membrane protein</topology>
    </subcellularLocation>
</comment>
<dbReference type="GO" id="GO:0005886">
    <property type="term" value="C:plasma membrane"/>
    <property type="evidence" value="ECO:0007669"/>
    <property type="project" value="UniProtKB-SubCell"/>
</dbReference>
<feature type="binding site" evidence="14">
    <location>
        <position position="437"/>
    </location>
    <ligand>
        <name>L-glutamate</name>
        <dbReference type="ChEBI" id="CHEBI:29985"/>
    </ligand>
</feature>
<evidence type="ECO:0000256" key="2">
    <source>
        <dbReference type="ARBA" id="ARBA00008685"/>
    </source>
</evidence>
<gene>
    <name evidence="21" type="primary">8239646</name>
    <name evidence="20" type="ORF">Phum_PHUM596380</name>
</gene>
<evidence type="ECO:0000313" key="20">
    <source>
        <dbReference type="EMBL" id="EEB19912.1"/>
    </source>
</evidence>
<dbReference type="SMART" id="SM00079">
    <property type="entry name" value="PBPe"/>
    <property type="match status" value="1"/>
</dbReference>
<dbReference type="SMART" id="SM00918">
    <property type="entry name" value="Lig_chan-Glu_bd"/>
    <property type="match status" value="1"/>
</dbReference>